<dbReference type="InterPro" id="IPR020904">
    <property type="entry name" value="Sc_DH/Rdtase_CS"/>
</dbReference>
<dbReference type="AlphaFoldDB" id="A0A2Z4IUN1"/>
<organism evidence="4 5">
    <name type="scientific">Streptomyces cadmiisoli</name>
    <dbReference type="NCBI Taxonomy" id="2184053"/>
    <lineage>
        <taxon>Bacteria</taxon>
        <taxon>Bacillati</taxon>
        <taxon>Actinomycetota</taxon>
        <taxon>Actinomycetes</taxon>
        <taxon>Kitasatosporales</taxon>
        <taxon>Streptomycetaceae</taxon>
        <taxon>Streptomyces</taxon>
        <taxon>Streptomyces aurantiacus group</taxon>
    </lineage>
</organism>
<dbReference type="KEGG" id="scad:DN051_04170"/>
<accession>A0A2Z4IUN1</accession>
<reference evidence="4 5" key="1">
    <citation type="journal article" date="2019" name="Int. J. Syst. Evol. Microbiol.">
        <title>Streptomyces cadmiisoli sp. nov., a novel actinomycete isolated from cadmium-contaminated soil.</title>
        <authorList>
            <person name="Li K."/>
            <person name="Tang X."/>
            <person name="Zhao J."/>
            <person name="Guo Y."/>
            <person name="Tang Y."/>
            <person name="Gao J."/>
        </authorList>
    </citation>
    <scope>NUCLEOTIDE SEQUENCE [LARGE SCALE GENOMIC DNA]</scope>
    <source>
        <strain evidence="4 5">ZFG47</strain>
    </source>
</reference>
<proteinExistence type="inferred from homology"/>
<name>A0A2Z4IUN1_9ACTN</name>
<evidence type="ECO:0000313" key="4">
    <source>
        <dbReference type="EMBL" id="AWW35943.1"/>
    </source>
</evidence>
<keyword evidence="2" id="KW-0560">Oxidoreductase</keyword>
<dbReference type="EMBL" id="CP030073">
    <property type="protein sequence ID" value="AWW35943.1"/>
    <property type="molecule type" value="Genomic_DNA"/>
</dbReference>
<dbReference type="NCBIfam" id="NF005095">
    <property type="entry name" value="PRK06523.1"/>
    <property type="match status" value="1"/>
</dbReference>
<dbReference type="InterPro" id="IPR050259">
    <property type="entry name" value="SDR"/>
</dbReference>
<evidence type="ECO:0000256" key="2">
    <source>
        <dbReference type="ARBA" id="ARBA00023002"/>
    </source>
</evidence>
<dbReference type="Gene3D" id="3.40.50.720">
    <property type="entry name" value="NAD(P)-binding Rossmann-like Domain"/>
    <property type="match status" value="1"/>
</dbReference>
<protein>
    <submittedName>
        <fullName evidence="4">Short-chain dehydrogenase</fullName>
    </submittedName>
</protein>
<dbReference type="PROSITE" id="PS00061">
    <property type="entry name" value="ADH_SHORT"/>
    <property type="match status" value="1"/>
</dbReference>
<dbReference type="InterPro" id="IPR036291">
    <property type="entry name" value="NAD(P)-bd_dom_sf"/>
</dbReference>
<dbReference type="PRINTS" id="PR00081">
    <property type="entry name" value="GDHRDH"/>
</dbReference>
<comment type="similarity">
    <text evidence="1">Belongs to the short-chain dehydrogenases/reductases (SDR) family.</text>
</comment>
<dbReference type="PRINTS" id="PR00080">
    <property type="entry name" value="SDRFAMILY"/>
</dbReference>
<evidence type="ECO:0000313" key="5">
    <source>
        <dbReference type="Proteomes" id="UP000249616"/>
    </source>
</evidence>
<sequence length="277" mass="28888">MNHHSRKSREVTSPAHHSNPVSDELEFSGKRAFVTGGTRGIGAAVVERLSRAGAQVAFGARSAPGDRPSELFVQADIGTRAGVEAISRHVARHMGGVDILVHNVGADGGEHVPLLGQADAVWQLVMDINVLGPARLDRALVPGMVERGSGAVVHVSSLSRSAPNPNRVPYGSAKAALTHYSKGLANEVAPHGVRVNSVTPGFTESDWGRSFVAAVADSSGSTYEEARQSVMARIGIPLGRPSRPDEVAELVAFLVSDRASAIVGAEHVIDGGSKPTV</sequence>
<dbReference type="PANTHER" id="PTHR42879:SF6">
    <property type="entry name" value="NADPH-DEPENDENT REDUCTASE BACG"/>
    <property type="match status" value="1"/>
</dbReference>
<feature type="region of interest" description="Disordered" evidence="3">
    <location>
        <begin position="1"/>
        <end position="24"/>
    </location>
</feature>
<dbReference type="GO" id="GO:0016491">
    <property type="term" value="F:oxidoreductase activity"/>
    <property type="evidence" value="ECO:0007669"/>
    <property type="project" value="UniProtKB-KW"/>
</dbReference>
<dbReference type="FunFam" id="3.40.50.720:FF:000084">
    <property type="entry name" value="Short-chain dehydrogenase reductase"/>
    <property type="match status" value="1"/>
</dbReference>
<dbReference type="InterPro" id="IPR002347">
    <property type="entry name" value="SDR_fam"/>
</dbReference>
<evidence type="ECO:0000256" key="3">
    <source>
        <dbReference type="SAM" id="MobiDB-lite"/>
    </source>
</evidence>
<dbReference type="Proteomes" id="UP000249616">
    <property type="component" value="Chromosome"/>
</dbReference>
<dbReference type="SUPFAM" id="SSF51735">
    <property type="entry name" value="NAD(P)-binding Rossmann-fold domains"/>
    <property type="match status" value="1"/>
</dbReference>
<gene>
    <name evidence="4" type="ORF">DN051_04170</name>
</gene>
<dbReference type="Pfam" id="PF13561">
    <property type="entry name" value="adh_short_C2"/>
    <property type="match status" value="1"/>
</dbReference>
<keyword evidence="5" id="KW-1185">Reference proteome</keyword>
<dbReference type="PANTHER" id="PTHR42879">
    <property type="entry name" value="3-OXOACYL-(ACYL-CARRIER-PROTEIN) REDUCTASE"/>
    <property type="match status" value="1"/>
</dbReference>
<evidence type="ECO:0000256" key="1">
    <source>
        <dbReference type="ARBA" id="ARBA00006484"/>
    </source>
</evidence>
<dbReference type="GO" id="GO:0032787">
    <property type="term" value="P:monocarboxylic acid metabolic process"/>
    <property type="evidence" value="ECO:0007669"/>
    <property type="project" value="UniProtKB-ARBA"/>
</dbReference>